<evidence type="ECO:0000313" key="6">
    <source>
        <dbReference type="Proteomes" id="UP000220102"/>
    </source>
</evidence>
<dbReference type="SUPFAM" id="SSF55347">
    <property type="entry name" value="Glyceraldehyde-3-phosphate dehydrogenase-like, C-terminal domain"/>
    <property type="match status" value="1"/>
</dbReference>
<dbReference type="InterPro" id="IPR055170">
    <property type="entry name" value="GFO_IDH_MocA-like_dom"/>
</dbReference>
<dbReference type="InterPro" id="IPR000683">
    <property type="entry name" value="Gfo/Idh/MocA-like_OxRdtase_N"/>
</dbReference>
<accession>A0A2A8CWU6</accession>
<feature type="domain" description="Gfo/Idh/MocA-like oxidoreductase N-terminal" evidence="3">
    <location>
        <begin position="10"/>
        <end position="127"/>
    </location>
</feature>
<dbReference type="PANTHER" id="PTHR22604:SF105">
    <property type="entry name" value="TRANS-1,2-DIHYDROBENZENE-1,2-DIOL DEHYDROGENASE"/>
    <property type="match status" value="1"/>
</dbReference>
<feature type="domain" description="GFO/IDH/MocA-like oxidoreductase" evidence="4">
    <location>
        <begin position="139"/>
        <end position="253"/>
    </location>
</feature>
<dbReference type="InterPro" id="IPR050984">
    <property type="entry name" value="Gfo/Idh/MocA_domain"/>
</dbReference>
<proteinExistence type="inferred from homology"/>
<dbReference type="Gene3D" id="3.40.50.720">
    <property type="entry name" value="NAD(P)-binding Rossmann-like Domain"/>
    <property type="match status" value="1"/>
</dbReference>
<dbReference type="InterPro" id="IPR036291">
    <property type="entry name" value="NAD(P)-bd_dom_sf"/>
</dbReference>
<dbReference type="Proteomes" id="UP000220102">
    <property type="component" value="Unassembled WGS sequence"/>
</dbReference>
<dbReference type="AlphaFoldDB" id="A0A2A8CWU6"/>
<dbReference type="PANTHER" id="PTHR22604">
    <property type="entry name" value="OXIDOREDUCTASES"/>
    <property type="match status" value="1"/>
</dbReference>
<dbReference type="Gene3D" id="3.30.360.10">
    <property type="entry name" value="Dihydrodipicolinate Reductase, domain 2"/>
    <property type="match status" value="1"/>
</dbReference>
<comment type="caution">
    <text evidence="5">The sequence shown here is derived from an EMBL/GenBank/DDBJ whole genome shotgun (WGS) entry which is preliminary data.</text>
</comment>
<name>A0A2A8CWU6_9BACT</name>
<organism evidence="5 6">
    <name type="scientific">Longibacter salinarum</name>
    <dbReference type="NCBI Taxonomy" id="1850348"/>
    <lineage>
        <taxon>Bacteria</taxon>
        <taxon>Pseudomonadati</taxon>
        <taxon>Rhodothermota</taxon>
        <taxon>Rhodothermia</taxon>
        <taxon>Rhodothermales</taxon>
        <taxon>Salisaetaceae</taxon>
        <taxon>Longibacter</taxon>
    </lineage>
</organism>
<comment type="similarity">
    <text evidence="1">Belongs to the Gfo/Idh/MocA family.</text>
</comment>
<dbReference type="EMBL" id="PDEQ01000005">
    <property type="protein sequence ID" value="PEN13209.1"/>
    <property type="molecule type" value="Genomic_DNA"/>
</dbReference>
<evidence type="ECO:0000259" key="3">
    <source>
        <dbReference type="Pfam" id="PF01408"/>
    </source>
</evidence>
<keyword evidence="2" id="KW-0560">Oxidoreductase</keyword>
<evidence type="ECO:0000259" key="4">
    <source>
        <dbReference type="Pfam" id="PF22725"/>
    </source>
</evidence>
<reference evidence="5 6" key="1">
    <citation type="submission" date="2017-10" db="EMBL/GenBank/DDBJ databases">
        <title>Draft genome of Longibacter Salinarum.</title>
        <authorList>
            <person name="Goh K.M."/>
            <person name="Shamsir M.S."/>
            <person name="Lim S.W."/>
        </authorList>
    </citation>
    <scope>NUCLEOTIDE SEQUENCE [LARGE SCALE GENOMIC DNA]</scope>
    <source>
        <strain evidence="5 6">KCTC 52045</strain>
    </source>
</reference>
<dbReference type="OrthoDB" id="9795543at2"/>
<dbReference type="RefSeq" id="WP_098075802.1">
    <property type="nucleotide sequence ID" value="NZ_PDEQ01000005.1"/>
</dbReference>
<dbReference type="SUPFAM" id="SSF51735">
    <property type="entry name" value="NAD(P)-binding Rossmann-fold domains"/>
    <property type="match status" value="1"/>
</dbReference>
<gene>
    <name evidence="5" type="ORF">CRI94_11245</name>
</gene>
<dbReference type="Pfam" id="PF22725">
    <property type="entry name" value="GFO_IDH_MocA_C3"/>
    <property type="match status" value="1"/>
</dbReference>
<dbReference type="GO" id="GO:0016491">
    <property type="term" value="F:oxidoreductase activity"/>
    <property type="evidence" value="ECO:0007669"/>
    <property type="project" value="UniProtKB-KW"/>
</dbReference>
<dbReference type="Pfam" id="PF01408">
    <property type="entry name" value="GFO_IDH_MocA"/>
    <property type="match status" value="1"/>
</dbReference>
<dbReference type="GO" id="GO:0000166">
    <property type="term" value="F:nucleotide binding"/>
    <property type="evidence" value="ECO:0007669"/>
    <property type="project" value="InterPro"/>
</dbReference>
<evidence type="ECO:0000313" key="5">
    <source>
        <dbReference type="EMBL" id="PEN13209.1"/>
    </source>
</evidence>
<evidence type="ECO:0000256" key="2">
    <source>
        <dbReference type="ARBA" id="ARBA00023002"/>
    </source>
</evidence>
<evidence type="ECO:0000256" key="1">
    <source>
        <dbReference type="ARBA" id="ARBA00010928"/>
    </source>
</evidence>
<sequence>MPASSSPRPIRWGMLGTGMIARLVAADIPLVPGAEIAAIGSRRQSTADSFAAEFDVPVAHDSYEAVVHDDNVDLVFIATPHSRHAADARLAIEAGKAVLCEKAFTVNATEARKMAAAARKAGVFLMEAMWTRFHPTMSRIRRMVKDGDLGSISSVVADISTLRPTDPNDRLFARDLAGGTLLDLGVYPIALAFDLFGPPDDVMSTAQMGPTEVDEQSAAIFSYDNGPQFIWHASFRADAGRGLTIAGAKGRLRNDRDWWKGRPFTWIQENGERSTVGTTPEGNGYQFEIAHVCNCLRDGRTESPVMPLDESIAIMETMDAMRAAWGLTYPNDDVRG</sequence>
<keyword evidence="6" id="KW-1185">Reference proteome</keyword>
<protein>
    <submittedName>
        <fullName evidence="5">Oxidoreductase</fullName>
    </submittedName>
</protein>